<name>A0A7D9KDN7_PARCT</name>
<dbReference type="SUPFAM" id="SSF50729">
    <property type="entry name" value="PH domain-like"/>
    <property type="match status" value="1"/>
</dbReference>
<reference evidence="1" key="1">
    <citation type="submission" date="2020-04" db="EMBL/GenBank/DDBJ databases">
        <authorList>
            <person name="Alioto T."/>
            <person name="Alioto T."/>
            <person name="Gomez Garrido J."/>
        </authorList>
    </citation>
    <scope>NUCLEOTIDE SEQUENCE</scope>
    <source>
        <strain evidence="1">A484AB</strain>
    </source>
</reference>
<evidence type="ECO:0000313" key="1">
    <source>
        <dbReference type="EMBL" id="CAB4043379.1"/>
    </source>
</evidence>
<accession>A0A7D9KDN7</accession>
<dbReference type="InterPro" id="IPR018980">
    <property type="entry name" value="FERM_PH-like_C"/>
</dbReference>
<organism evidence="1 2">
    <name type="scientific">Paramuricea clavata</name>
    <name type="common">Red gorgonian</name>
    <name type="synonym">Violescent sea-whip</name>
    <dbReference type="NCBI Taxonomy" id="317549"/>
    <lineage>
        <taxon>Eukaryota</taxon>
        <taxon>Metazoa</taxon>
        <taxon>Cnidaria</taxon>
        <taxon>Anthozoa</taxon>
        <taxon>Octocorallia</taxon>
        <taxon>Malacalcyonacea</taxon>
        <taxon>Plexauridae</taxon>
        <taxon>Paramuricea</taxon>
    </lineage>
</organism>
<keyword evidence="2" id="KW-1185">Reference proteome</keyword>
<sequence length="101" mass="12104">MSKFKRKRLVRVVSCKLTYNLMSEEVCYLLQIFYVWKMFQREANYEFRLPDYGACKHLWKCAIEHHTFYSNEIKPGRVAFLNALRTHGQTLRENCTVGYQG</sequence>
<proteinExistence type="predicted"/>
<evidence type="ECO:0000313" key="2">
    <source>
        <dbReference type="Proteomes" id="UP001152795"/>
    </source>
</evidence>
<dbReference type="Pfam" id="PF09380">
    <property type="entry name" value="FERM_C"/>
    <property type="match status" value="1"/>
</dbReference>
<dbReference type="Proteomes" id="UP001152795">
    <property type="component" value="Unassembled WGS sequence"/>
</dbReference>
<dbReference type="AlphaFoldDB" id="A0A7D9KDN7"/>
<dbReference type="EMBL" id="CACRXK020032232">
    <property type="protein sequence ID" value="CAB4043379.1"/>
    <property type="molecule type" value="Genomic_DNA"/>
</dbReference>
<dbReference type="OrthoDB" id="6235974at2759"/>
<gene>
    <name evidence="1" type="ORF">PACLA_8A020133</name>
</gene>
<dbReference type="InterPro" id="IPR011993">
    <property type="entry name" value="PH-like_dom_sf"/>
</dbReference>
<dbReference type="Gene3D" id="2.30.29.30">
    <property type="entry name" value="Pleckstrin-homology domain (PH domain)/Phosphotyrosine-binding domain (PTB)"/>
    <property type="match status" value="1"/>
</dbReference>
<comment type="caution">
    <text evidence="1">The sequence shown here is derived from an EMBL/GenBank/DDBJ whole genome shotgun (WGS) entry which is preliminary data.</text>
</comment>
<protein>
    <submittedName>
        <fullName evidence="1">FERM domain-containing 5-like</fullName>
    </submittedName>
</protein>